<evidence type="ECO:0000256" key="1">
    <source>
        <dbReference type="ARBA" id="ARBA00004141"/>
    </source>
</evidence>
<feature type="transmembrane region" description="Helical" evidence="6">
    <location>
        <begin position="106"/>
        <end position="127"/>
    </location>
</feature>
<proteinExistence type="inferred from homology"/>
<dbReference type="AlphaFoldDB" id="A0AAP0BSC2"/>
<evidence type="ECO:0000313" key="8">
    <source>
        <dbReference type="Proteomes" id="UP001418222"/>
    </source>
</evidence>
<name>A0AAP0BSC2_9ASPA</name>
<gene>
    <name evidence="7" type="primary">PTR3-A</name>
    <name evidence="7" type="ORF">KSP39_PZI007127</name>
</gene>
<evidence type="ECO:0000256" key="2">
    <source>
        <dbReference type="ARBA" id="ARBA00005982"/>
    </source>
</evidence>
<keyword evidence="5 6" id="KW-0472">Membrane</keyword>
<keyword evidence="3 6" id="KW-0812">Transmembrane</keyword>
<dbReference type="InterPro" id="IPR036259">
    <property type="entry name" value="MFS_trans_sf"/>
</dbReference>
<evidence type="ECO:0000256" key="5">
    <source>
        <dbReference type="ARBA" id="ARBA00023136"/>
    </source>
</evidence>
<reference evidence="7 8" key="1">
    <citation type="journal article" date="2022" name="Nat. Plants">
        <title>Genomes of leafy and leafless Platanthera orchids illuminate the evolution of mycoheterotrophy.</title>
        <authorList>
            <person name="Li M.H."/>
            <person name="Liu K.W."/>
            <person name="Li Z."/>
            <person name="Lu H.C."/>
            <person name="Ye Q.L."/>
            <person name="Zhang D."/>
            <person name="Wang J.Y."/>
            <person name="Li Y.F."/>
            <person name="Zhong Z.M."/>
            <person name="Liu X."/>
            <person name="Yu X."/>
            <person name="Liu D.K."/>
            <person name="Tu X.D."/>
            <person name="Liu B."/>
            <person name="Hao Y."/>
            <person name="Liao X.Y."/>
            <person name="Jiang Y.T."/>
            <person name="Sun W.H."/>
            <person name="Chen J."/>
            <person name="Chen Y.Q."/>
            <person name="Ai Y."/>
            <person name="Zhai J.W."/>
            <person name="Wu S.S."/>
            <person name="Zhou Z."/>
            <person name="Hsiao Y.Y."/>
            <person name="Wu W.L."/>
            <person name="Chen Y.Y."/>
            <person name="Lin Y.F."/>
            <person name="Hsu J.L."/>
            <person name="Li C.Y."/>
            <person name="Wang Z.W."/>
            <person name="Zhao X."/>
            <person name="Zhong W.Y."/>
            <person name="Ma X.K."/>
            <person name="Ma L."/>
            <person name="Huang J."/>
            <person name="Chen G.Z."/>
            <person name="Huang M.Z."/>
            <person name="Huang L."/>
            <person name="Peng D.H."/>
            <person name="Luo Y.B."/>
            <person name="Zou S.Q."/>
            <person name="Chen S.P."/>
            <person name="Lan S."/>
            <person name="Tsai W.C."/>
            <person name="Van de Peer Y."/>
            <person name="Liu Z.J."/>
        </authorList>
    </citation>
    <scope>NUCLEOTIDE SEQUENCE [LARGE SCALE GENOMIC DNA]</scope>
    <source>
        <strain evidence="7">Lor287</strain>
    </source>
</reference>
<dbReference type="Proteomes" id="UP001418222">
    <property type="component" value="Unassembled WGS sequence"/>
</dbReference>
<sequence>MILLTLSVSLHSLRPSPCNSLYTEDCSGTTKHFQVVIFFLSLYIVALGIGGTKATLLTMGAEQFDISKDSERSQTSLFFNWWSISVFSGNLFSCIVLVYIQDNVGWSVGYAIPTIALGIAIIIFIVGTPFYRHKPPSGSALTTMIKILVEASRNWWLQVSKNSKDFLELDSEQCMNKERDSVVHTTSQRYF</sequence>
<comment type="caution">
    <text evidence="7">The sequence shown here is derived from an EMBL/GenBank/DDBJ whole genome shotgun (WGS) entry which is preliminary data.</text>
</comment>
<keyword evidence="8" id="KW-1185">Reference proteome</keyword>
<comment type="similarity">
    <text evidence="2">Belongs to the major facilitator superfamily. Proton-dependent oligopeptide transporter (POT/PTR) (TC 2.A.17) family.</text>
</comment>
<dbReference type="GO" id="GO:0022857">
    <property type="term" value="F:transmembrane transporter activity"/>
    <property type="evidence" value="ECO:0007669"/>
    <property type="project" value="InterPro"/>
</dbReference>
<dbReference type="InterPro" id="IPR000109">
    <property type="entry name" value="POT_fam"/>
</dbReference>
<dbReference type="PANTHER" id="PTHR11654">
    <property type="entry name" value="OLIGOPEPTIDE TRANSPORTER-RELATED"/>
    <property type="match status" value="1"/>
</dbReference>
<dbReference type="SUPFAM" id="SSF103473">
    <property type="entry name" value="MFS general substrate transporter"/>
    <property type="match status" value="1"/>
</dbReference>
<evidence type="ECO:0000256" key="4">
    <source>
        <dbReference type="ARBA" id="ARBA00022989"/>
    </source>
</evidence>
<evidence type="ECO:0000256" key="3">
    <source>
        <dbReference type="ARBA" id="ARBA00022692"/>
    </source>
</evidence>
<accession>A0AAP0BSC2</accession>
<keyword evidence="4 6" id="KW-1133">Transmembrane helix</keyword>
<organism evidence="7 8">
    <name type="scientific">Platanthera zijinensis</name>
    <dbReference type="NCBI Taxonomy" id="2320716"/>
    <lineage>
        <taxon>Eukaryota</taxon>
        <taxon>Viridiplantae</taxon>
        <taxon>Streptophyta</taxon>
        <taxon>Embryophyta</taxon>
        <taxon>Tracheophyta</taxon>
        <taxon>Spermatophyta</taxon>
        <taxon>Magnoliopsida</taxon>
        <taxon>Liliopsida</taxon>
        <taxon>Asparagales</taxon>
        <taxon>Orchidaceae</taxon>
        <taxon>Orchidoideae</taxon>
        <taxon>Orchideae</taxon>
        <taxon>Orchidinae</taxon>
        <taxon>Platanthera</taxon>
    </lineage>
</organism>
<dbReference type="Gene3D" id="1.20.1250.20">
    <property type="entry name" value="MFS general substrate transporter like domains"/>
    <property type="match status" value="1"/>
</dbReference>
<dbReference type="GO" id="GO:0016020">
    <property type="term" value="C:membrane"/>
    <property type="evidence" value="ECO:0007669"/>
    <property type="project" value="UniProtKB-SubCell"/>
</dbReference>
<evidence type="ECO:0000313" key="7">
    <source>
        <dbReference type="EMBL" id="KAK8946976.1"/>
    </source>
</evidence>
<protein>
    <submittedName>
        <fullName evidence="7">Peptide transporter PTR3-A</fullName>
    </submittedName>
</protein>
<dbReference type="Pfam" id="PF00854">
    <property type="entry name" value="PTR2"/>
    <property type="match status" value="1"/>
</dbReference>
<feature type="transmembrane region" description="Helical" evidence="6">
    <location>
        <begin position="77"/>
        <end position="100"/>
    </location>
</feature>
<evidence type="ECO:0000256" key="6">
    <source>
        <dbReference type="SAM" id="Phobius"/>
    </source>
</evidence>
<feature type="transmembrane region" description="Helical" evidence="6">
    <location>
        <begin position="36"/>
        <end position="56"/>
    </location>
</feature>
<comment type="subcellular location">
    <subcellularLocation>
        <location evidence="1">Membrane</location>
        <topology evidence="1">Multi-pass membrane protein</topology>
    </subcellularLocation>
</comment>
<dbReference type="EMBL" id="JBBWWQ010000005">
    <property type="protein sequence ID" value="KAK8946976.1"/>
    <property type="molecule type" value="Genomic_DNA"/>
</dbReference>